<sequence>MRIKQPLQVGLWLLGAVFLIACQPVAQQPATTPTLFLIGDSITADKTPEAFPETGWGQVLPEYLKGELHIQNHAKNGRSTKSFRDEGLWKVVADQLKPGDFLVIGFGHNDQKIEDPTRYAEPWSDYKRNLENYIAEAQAKGASVILTTSVYRRQFDDNGQPLASLGDYPLAARQVAAEQLLPLIDFNAYSRSLLNKYGKDGSAGLYMNLAPGEFPNYPEGKLDNTHFKPEGAQLLARYFIAQLQLQSLPAGQYFQLQDKK</sequence>
<comment type="similarity">
    <text evidence="1">Belongs to the 'GDSL' lipolytic enzyme family.</text>
</comment>
<organism evidence="5 6">
    <name type="scientific">Cellvibrio polysaccharolyticus</name>
    <dbReference type="NCBI Taxonomy" id="2082724"/>
    <lineage>
        <taxon>Bacteria</taxon>
        <taxon>Pseudomonadati</taxon>
        <taxon>Pseudomonadota</taxon>
        <taxon>Gammaproteobacteria</taxon>
        <taxon>Cellvibrionales</taxon>
        <taxon>Cellvibrionaceae</taxon>
        <taxon>Cellvibrio</taxon>
    </lineage>
</organism>
<feature type="chain" id="PRO_5037850954" evidence="3">
    <location>
        <begin position="27"/>
        <end position="260"/>
    </location>
</feature>
<dbReference type="SUPFAM" id="SSF52266">
    <property type="entry name" value="SGNH hydrolase"/>
    <property type="match status" value="1"/>
</dbReference>
<evidence type="ECO:0000259" key="4">
    <source>
        <dbReference type="Pfam" id="PF13472"/>
    </source>
</evidence>
<evidence type="ECO:0000313" key="5">
    <source>
        <dbReference type="EMBL" id="MBE8718208.1"/>
    </source>
</evidence>
<comment type="caution">
    <text evidence="5">The sequence shown here is derived from an EMBL/GenBank/DDBJ whole genome shotgun (WGS) entry which is preliminary data.</text>
</comment>
<dbReference type="InterPro" id="IPR036514">
    <property type="entry name" value="SGNH_hydro_sf"/>
</dbReference>
<keyword evidence="3" id="KW-0732">Signal</keyword>
<protein>
    <submittedName>
        <fullName evidence="5">Rhamnogalacturonan acetylesterase</fullName>
    </submittedName>
</protein>
<dbReference type="Pfam" id="PF13472">
    <property type="entry name" value="Lipase_GDSL_2"/>
    <property type="match status" value="1"/>
</dbReference>
<feature type="domain" description="SGNH hydrolase-type esterase" evidence="4">
    <location>
        <begin position="37"/>
        <end position="233"/>
    </location>
</feature>
<dbReference type="AlphaFoldDB" id="A0A928V3Q3"/>
<keyword evidence="2" id="KW-0378">Hydrolase</keyword>
<dbReference type="EMBL" id="PRDL01000001">
    <property type="protein sequence ID" value="MBE8718208.1"/>
    <property type="molecule type" value="Genomic_DNA"/>
</dbReference>
<reference evidence="5" key="1">
    <citation type="submission" date="2018-07" db="EMBL/GenBank/DDBJ databases">
        <title>Genome assembly of strain Ka43.</title>
        <authorList>
            <person name="Kukolya J."/>
            <person name="Nagy I."/>
            <person name="Horvath B."/>
            <person name="Toth A."/>
        </authorList>
    </citation>
    <scope>NUCLEOTIDE SEQUENCE</scope>
    <source>
        <strain evidence="5">KB43</strain>
    </source>
</reference>
<dbReference type="PANTHER" id="PTHR43695:SF1">
    <property type="entry name" value="RHAMNOGALACTURONAN ACETYLESTERASE"/>
    <property type="match status" value="1"/>
</dbReference>
<feature type="signal peptide" evidence="3">
    <location>
        <begin position="1"/>
        <end position="26"/>
    </location>
</feature>
<evidence type="ECO:0000256" key="2">
    <source>
        <dbReference type="ARBA" id="ARBA00022801"/>
    </source>
</evidence>
<proteinExistence type="inferred from homology"/>
<evidence type="ECO:0000313" key="6">
    <source>
        <dbReference type="Proteomes" id="UP000652567"/>
    </source>
</evidence>
<dbReference type="CDD" id="cd01821">
    <property type="entry name" value="Rhamnogalacturan_acetylesterase_like"/>
    <property type="match status" value="1"/>
</dbReference>
<dbReference type="InterPro" id="IPR037459">
    <property type="entry name" value="RhgT-like"/>
</dbReference>
<dbReference type="PROSITE" id="PS51257">
    <property type="entry name" value="PROKAR_LIPOPROTEIN"/>
    <property type="match status" value="1"/>
</dbReference>
<dbReference type="Gene3D" id="3.40.50.1110">
    <property type="entry name" value="SGNH hydrolase"/>
    <property type="match status" value="1"/>
</dbReference>
<keyword evidence="6" id="KW-1185">Reference proteome</keyword>
<dbReference type="PANTHER" id="PTHR43695">
    <property type="entry name" value="PUTATIVE (AFU_ORTHOLOGUE AFUA_2G17250)-RELATED"/>
    <property type="match status" value="1"/>
</dbReference>
<name>A0A928V3Q3_9GAMM</name>
<dbReference type="Proteomes" id="UP000652567">
    <property type="component" value="Unassembled WGS sequence"/>
</dbReference>
<dbReference type="GO" id="GO:0016788">
    <property type="term" value="F:hydrolase activity, acting on ester bonds"/>
    <property type="evidence" value="ECO:0007669"/>
    <property type="project" value="UniProtKB-ARBA"/>
</dbReference>
<gene>
    <name evidence="5" type="ORF">C4F51_13520</name>
</gene>
<dbReference type="RefSeq" id="WP_193910574.1">
    <property type="nucleotide sequence ID" value="NZ_PRDL01000001.1"/>
</dbReference>
<accession>A0A928V3Q3</accession>
<evidence type="ECO:0000256" key="3">
    <source>
        <dbReference type="SAM" id="SignalP"/>
    </source>
</evidence>
<evidence type="ECO:0000256" key="1">
    <source>
        <dbReference type="ARBA" id="ARBA00008668"/>
    </source>
</evidence>
<dbReference type="InterPro" id="IPR013830">
    <property type="entry name" value="SGNH_hydro"/>
</dbReference>